<reference evidence="3 4" key="1">
    <citation type="submission" date="2016-11" db="EMBL/GenBank/DDBJ databases">
        <authorList>
            <person name="Jaros S."/>
            <person name="Januszkiewicz K."/>
            <person name="Wedrychowicz H."/>
        </authorList>
    </citation>
    <scope>NUCLEOTIDE SEQUENCE [LARGE SCALE GENOMIC DNA]</scope>
    <source>
        <strain evidence="3 4">CGMCC 1.12145</strain>
    </source>
</reference>
<keyword evidence="1" id="KW-0472">Membrane</keyword>
<dbReference type="PANTHER" id="PTHR37464">
    <property type="entry name" value="BLL2463 PROTEIN"/>
    <property type="match status" value="1"/>
</dbReference>
<keyword evidence="1 3" id="KW-0812">Transmembrane</keyword>
<dbReference type="STRING" id="1150368.SAMN02927921_00196"/>
<protein>
    <submittedName>
        <fullName evidence="3">N-terminal double-transmembrane domain-containing protein</fullName>
    </submittedName>
</protein>
<evidence type="ECO:0000313" key="4">
    <source>
        <dbReference type="Proteomes" id="UP000182248"/>
    </source>
</evidence>
<dbReference type="RefSeq" id="WP_072315429.1">
    <property type="nucleotide sequence ID" value="NZ_FPJE01000001.1"/>
</dbReference>
<dbReference type="PANTHER" id="PTHR37464:SF1">
    <property type="entry name" value="BLL2463 PROTEIN"/>
    <property type="match status" value="1"/>
</dbReference>
<feature type="transmembrane region" description="Helical" evidence="1">
    <location>
        <begin position="6"/>
        <end position="24"/>
    </location>
</feature>
<proteinExistence type="predicted"/>
<dbReference type="EMBL" id="FPJE01000001">
    <property type="protein sequence ID" value="SFW13487.1"/>
    <property type="molecule type" value="Genomic_DNA"/>
</dbReference>
<keyword evidence="1" id="KW-1133">Transmembrane helix</keyword>
<dbReference type="OrthoDB" id="9810200at2"/>
<dbReference type="Proteomes" id="UP000182248">
    <property type="component" value="Unassembled WGS sequence"/>
</dbReference>
<evidence type="ECO:0000256" key="1">
    <source>
        <dbReference type="SAM" id="Phobius"/>
    </source>
</evidence>
<keyword evidence="4" id="KW-1185">Reference proteome</keyword>
<dbReference type="Pfam" id="PF07584">
    <property type="entry name" value="BatA"/>
    <property type="match status" value="1"/>
</dbReference>
<sequence>MHFKHPEILWALFFLLIPVIIHLFRLRRFQKTPFTNVKFLKAIQQKTRKSSQVKKWLVLLTRMALLTCLIIAFARPYYPHSEDSGKTAETVIYLDNSFSMQARGAKGELLQQAIRDIIAGSQDTDGSLSLFTNDRTYAGISISAVKQELLQLGYAAEHPEPKSVILRGKNLFGKDTTTRKNFILISDFSGWTENDIPPSDSLVSYNLVQLTPQHIRNTTIDSIYLDRQTGTQLLTVLLSKNDSTALTLPVSLYDDDTLIAKTTAAFDGSKTKAEFRLTPDQTINGKVTIDDNGLLYDNIMYFNLDTGEKVKVLAIGEAESDVLKRIFTDDEFDYLSRKLSQLDYSLISRQDLVVLHGLNNVPSSLQSTLKTFTDEGKNILIIPSGNPDQESYLQLFKALKTGTINKIYTGNISVTGEHSGPQGSNRKTGGKDRKKITDIRLSHPLFEQVFEGTQQQLTNFQYPEAYQILDINTAAGTVLGFEDGRPFLAEKDRVYFFTAPLDASYSNFRNSPLIVPVLYNIGKSALKAPQLYYLTGKDYTIDIRTDDNRSSETVLSIEKEGRQFIPMQRTFPGKIQITTGQIPLEDGIYHIQNPDSILRNISFNYDRKESDLRYLSPNTVTGIPVYDSVQKVLTEIKNTGSIRELWKWFVIFALVFLVTEILLLKLFK</sequence>
<feature type="domain" description="Aerotolerance regulator N-terminal" evidence="2">
    <location>
        <begin position="1"/>
        <end position="76"/>
    </location>
</feature>
<evidence type="ECO:0000313" key="3">
    <source>
        <dbReference type="EMBL" id="SFW13487.1"/>
    </source>
</evidence>
<evidence type="ECO:0000259" key="2">
    <source>
        <dbReference type="Pfam" id="PF07584"/>
    </source>
</evidence>
<dbReference type="NCBIfam" id="TIGR02226">
    <property type="entry name" value="two_anch"/>
    <property type="match status" value="1"/>
</dbReference>
<gene>
    <name evidence="3" type="ORF">SAMN02927921_00196</name>
</gene>
<dbReference type="InterPro" id="IPR024163">
    <property type="entry name" value="Aerotolerance_reg_N"/>
</dbReference>
<dbReference type="InterPro" id="IPR011933">
    <property type="entry name" value="Double_TM_dom"/>
</dbReference>
<accession>A0A1K1LRI9</accession>
<feature type="transmembrane region" description="Helical" evidence="1">
    <location>
        <begin position="56"/>
        <end position="78"/>
    </location>
</feature>
<name>A0A1K1LRI9_9FLAO</name>
<organism evidence="3 4">
    <name type="scientific">Sinomicrobium oceani</name>
    <dbReference type="NCBI Taxonomy" id="1150368"/>
    <lineage>
        <taxon>Bacteria</taxon>
        <taxon>Pseudomonadati</taxon>
        <taxon>Bacteroidota</taxon>
        <taxon>Flavobacteriia</taxon>
        <taxon>Flavobacteriales</taxon>
        <taxon>Flavobacteriaceae</taxon>
        <taxon>Sinomicrobium</taxon>
    </lineage>
</organism>
<dbReference type="AlphaFoldDB" id="A0A1K1LRI9"/>
<feature type="transmembrane region" description="Helical" evidence="1">
    <location>
        <begin position="645"/>
        <end position="667"/>
    </location>
</feature>